<evidence type="ECO:0000259" key="5">
    <source>
        <dbReference type="PROSITE" id="PS01124"/>
    </source>
</evidence>
<evidence type="ECO:0000313" key="8">
    <source>
        <dbReference type="Proteomes" id="UP000535491"/>
    </source>
</evidence>
<dbReference type="Proteomes" id="UP000535491">
    <property type="component" value="Unassembled WGS sequence"/>
</dbReference>
<evidence type="ECO:0000256" key="2">
    <source>
        <dbReference type="ARBA" id="ARBA00023125"/>
    </source>
</evidence>
<dbReference type="PROSITE" id="PS01124">
    <property type="entry name" value="HTH_ARAC_FAMILY_2"/>
    <property type="match status" value="1"/>
</dbReference>
<dbReference type="CDD" id="cd17536">
    <property type="entry name" value="REC_YesN-like"/>
    <property type="match status" value="1"/>
</dbReference>
<dbReference type="InterPro" id="IPR011006">
    <property type="entry name" value="CheY-like_superfamily"/>
</dbReference>
<dbReference type="GO" id="GO:0003700">
    <property type="term" value="F:DNA-binding transcription factor activity"/>
    <property type="evidence" value="ECO:0007669"/>
    <property type="project" value="InterPro"/>
</dbReference>
<proteinExistence type="predicted"/>
<protein>
    <submittedName>
        <fullName evidence="7">Response regulator</fullName>
    </submittedName>
</protein>
<dbReference type="SMART" id="SM00342">
    <property type="entry name" value="HTH_ARAC"/>
    <property type="match status" value="1"/>
</dbReference>
<dbReference type="Gene3D" id="3.40.50.2300">
    <property type="match status" value="1"/>
</dbReference>
<dbReference type="PANTHER" id="PTHR43280:SF2">
    <property type="entry name" value="HTH-TYPE TRANSCRIPTIONAL REGULATOR EXSA"/>
    <property type="match status" value="1"/>
</dbReference>
<dbReference type="Gene3D" id="1.10.10.60">
    <property type="entry name" value="Homeodomain-like"/>
    <property type="match status" value="2"/>
</dbReference>
<organism evidence="7 8">
    <name type="scientific">Paenactinomyces guangxiensis</name>
    <dbReference type="NCBI Taxonomy" id="1490290"/>
    <lineage>
        <taxon>Bacteria</taxon>
        <taxon>Bacillati</taxon>
        <taxon>Bacillota</taxon>
        <taxon>Bacilli</taxon>
        <taxon>Bacillales</taxon>
        <taxon>Thermoactinomycetaceae</taxon>
        <taxon>Paenactinomyces</taxon>
    </lineage>
</organism>
<dbReference type="PANTHER" id="PTHR43280">
    <property type="entry name" value="ARAC-FAMILY TRANSCRIPTIONAL REGULATOR"/>
    <property type="match status" value="1"/>
</dbReference>
<feature type="domain" description="Response regulatory" evidence="6">
    <location>
        <begin position="8"/>
        <end position="125"/>
    </location>
</feature>
<keyword evidence="4" id="KW-0597">Phosphoprotein</keyword>
<name>A0A7W1WPS7_9BACL</name>
<dbReference type="GO" id="GO:0000160">
    <property type="term" value="P:phosphorelay signal transduction system"/>
    <property type="evidence" value="ECO:0007669"/>
    <property type="project" value="InterPro"/>
</dbReference>
<dbReference type="RefSeq" id="WP_181751073.1">
    <property type="nucleotide sequence ID" value="NZ_JACEIQ010000004.1"/>
</dbReference>
<keyword evidence="1" id="KW-0805">Transcription regulation</keyword>
<dbReference type="Pfam" id="PF12833">
    <property type="entry name" value="HTH_18"/>
    <property type="match status" value="1"/>
</dbReference>
<dbReference type="EMBL" id="JACEIQ010000004">
    <property type="protein sequence ID" value="MBA4493825.1"/>
    <property type="molecule type" value="Genomic_DNA"/>
</dbReference>
<dbReference type="SUPFAM" id="SSF46689">
    <property type="entry name" value="Homeodomain-like"/>
    <property type="match status" value="2"/>
</dbReference>
<feature type="modified residue" description="4-aspartylphosphate" evidence="4">
    <location>
        <position position="60"/>
    </location>
</feature>
<sequence>MKRTLQIKTLVVEDESLIRRNISRKITELNPNFIVIGEAMNGLDALKIVESETPQLVVTDIQMPMMNGLELAKNIFFAFPHIKIVILSGYHEFEYARRAINYKVEDYLLKPVTDEKLHSLLGKIELKIRGDLDSLANIASSMSDKTSPEELVEAVKLFIKENYKKNLTLKEIANELNFTVDYLGKIFRKHTNETPIKYLTRLRINEAKRILSTDLDMEIKTVGKIVGYQDPYYFSRVFKTNTGYYPSEYRALKHKTE</sequence>
<reference evidence="7 8" key="1">
    <citation type="submission" date="2020-07" db="EMBL/GenBank/DDBJ databases">
        <authorList>
            <person name="Feng H."/>
        </authorList>
    </citation>
    <scope>NUCLEOTIDE SEQUENCE [LARGE SCALE GENOMIC DNA]</scope>
    <source>
        <strain evidence="8">s-10</strain>
    </source>
</reference>
<dbReference type="GO" id="GO:0043565">
    <property type="term" value="F:sequence-specific DNA binding"/>
    <property type="evidence" value="ECO:0007669"/>
    <property type="project" value="InterPro"/>
</dbReference>
<dbReference type="Pfam" id="PF00072">
    <property type="entry name" value="Response_reg"/>
    <property type="match status" value="1"/>
</dbReference>
<evidence type="ECO:0000259" key="6">
    <source>
        <dbReference type="PROSITE" id="PS50110"/>
    </source>
</evidence>
<evidence type="ECO:0000256" key="1">
    <source>
        <dbReference type="ARBA" id="ARBA00023015"/>
    </source>
</evidence>
<evidence type="ECO:0000256" key="4">
    <source>
        <dbReference type="PROSITE-ProRule" id="PRU00169"/>
    </source>
</evidence>
<dbReference type="InterPro" id="IPR001789">
    <property type="entry name" value="Sig_transdc_resp-reg_receiver"/>
</dbReference>
<dbReference type="SUPFAM" id="SSF52172">
    <property type="entry name" value="CheY-like"/>
    <property type="match status" value="1"/>
</dbReference>
<dbReference type="PROSITE" id="PS50110">
    <property type="entry name" value="RESPONSE_REGULATORY"/>
    <property type="match status" value="1"/>
</dbReference>
<keyword evidence="2" id="KW-0238">DNA-binding</keyword>
<keyword evidence="8" id="KW-1185">Reference proteome</keyword>
<evidence type="ECO:0000313" key="7">
    <source>
        <dbReference type="EMBL" id="MBA4493825.1"/>
    </source>
</evidence>
<dbReference type="InterPro" id="IPR018060">
    <property type="entry name" value="HTH_AraC"/>
</dbReference>
<accession>A0A7W1WPS7</accession>
<feature type="domain" description="HTH araC/xylS-type" evidence="5">
    <location>
        <begin position="153"/>
        <end position="252"/>
    </location>
</feature>
<gene>
    <name evidence="7" type="ORF">H1191_05840</name>
</gene>
<dbReference type="SMART" id="SM00448">
    <property type="entry name" value="REC"/>
    <property type="match status" value="1"/>
</dbReference>
<keyword evidence="3" id="KW-0804">Transcription</keyword>
<dbReference type="AlphaFoldDB" id="A0A7W1WPS7"/>
<evidence type="ECO:0000256" key="3">
    <source>
        <dbReference type="ARBA" id="ARBA00023163"/>
    </source>
</evidence>
<dbReference type="InterPro" id="IPR009057">
    <property type="entry name" value="Homeodomain-like_sf"/>
</dbReference>
<comment type="caution">
    <text evidence="7">The sequence shown here is derived from an EMBL/GenBank/DDBJ whole genome shotgun (WGS) entry which is preliminary data.</text>
</comment>